<evidence type="ECO:0000313" key="4">
    <source>
        <dbReference type="Proteomes" id="UP000278143"/>
    </source>
</evidence>
<dbReference type="PANTHER" id="PTHR13285:SF18">
    <property type="entry name" value="PROTEIN-CYSTEINE N-PALMITOYLTRANSFERASE RASP"/>
    <property type="match status" value="1"/>
</dbReference>
<dbReference type="GO" id="GO:0016020">
    <property type="term" value="C:membrane"/>
    <property type="evidence" value="ECO:0007669"/>
    <property type="project" value="GOC"/>
</dbReference>
<dbReference type="GO" id="GO:0006506">
    <property type="term" value="P:GPI anchor biosynthetic process"/>
    <property type="evidence" value="ECO:0007669"/>
    <property type="project" value="TreeGrafter"/>
</dbReference>
<name>A0A4P9YVH2_9FUNG</name>
<evidence type="ECO:0000256" key="1">
    <source>
        <dbReference type="ARBA" id="ARBA00010323"/>
    </source>
</evidence>
<feature type="transmembrane region" description="Helical" evidence="2">
    <location>
        <begin position="9"/>
        <end position="30"/>
    </location>
</feature>
<dbReference type="GO" id="GO:0008374">
    <property type="term" value="F:O-acyltransferase activity"/>
    <property type="evidence" value="ECO:0007669"/>
    <property type="project" value="TreeGrafter"/>
</dbReference>
<accession>A0A4P9YVH2</accession>
<dbReference type="InterPro" id="IPR051085">
    <property type="entry name" value="MB_O-acyltransferase"/>
</dbReference>
<dbReference type="Proteomes" id="UP000278143">
    <property type="component" value="Unassembled WGS sequence"/>
</dbReference>
<feature type="non-terminal residue" evidence="3">
    <location>
        <position position="209"/>
    </location>
</feature>
<keyword evidence="4" id="KW-1185">Reference proteome</keyword>
<dbReference type="EMBL" id="KZ990670">
    <property type="protein sequence ID" value="RKP23808.1"/>
    <property type="molecule type" value="Genomic_DNA"/>
</dbReference>
<evidence type="ECO:0008006" key="5">
    <source>
        <dbReference type="Google" id="ProtNLM"/>
    </source>
</evidence>
<gene>
    <name evidence="3" type="ORF">SYNPS1DRAFT_7705</name>
</gene>
<comment type="similarity">
    <text evidence="1">Belongs to the membrane-bound acyltransferase family.</text>
</comment>
<organism evidence="3 4">
    <name type="scientific">Syncephalis pseudoplumigaleata</name>
    <dbReference type="NCBI Taxonomy" id="1712513"/>
    <lineage>
        <taxon>Eukaryota</taxon>
        <taxon>Fungi</taxon>
        <taxon>Fungi incertae sedis</taxon>
        <taxon>Zoopagomycota</taxon>
        <taxon>Zoopagomycotina</taxon>
        <taxon>Zoopagomycetes</taxon>
        <taxon>Zoopagales</taxon>
        <taxon>Piptocephalidaceae</taxon>
        <taxon>Syncephalis</taxon>
    </lineage>
</organism>
<dbReference type="OrthoDB" id="420606at2759"/>
<feature type="transmembrane region" description="Helical" evidence="2">
    <location>
        <begin position="107"/>
        <end position="138"/>
    </location>
</feature>
<feature type="transmembrane region" description="Helical" evidence="2">
    <location>
        <begin position="69"/>
        <end position="86"/>
    </location>
</feature>
<protein>
    <recommendedName>
        <fullName evidence="5">MBOAT, membrane-bound O-acyltransferase family-domain-containing protein</fullName>
    </recommendedName>
</protein>
<reference evidence="4" key="1">
    <citation type="journal article" date="2018" name="Nat. Microbiol.">
        <title>Leveraging single-cell genomics to expand the fungal tree of life.</title>
        <authorList>
            <person name="Ahrendt S.R."/>
            <person name="Quandt C.A."/>
            <person name="Ciobanu D."/>
            <person name="Clum A."/>
            <person name="Salamov A."/>
            <person name="Andreopoulos B."/>
            <person name="Cheng J.F."/>
            <person name="Woyke T."/>
            <person name="Pelin A."/>
            <person name="Henrissat B."/>
            <person name="Reynolds N.K."/>
            <person name="Benny G.L."/>
            <person name="Smith M.E."/>
            <person name="James T.Y."/>
            <person name="Grigoriev I.V."/>
        </authorList>
    </citation>
    <scope>NUCLEOTIDE SEQUENCE [LARGE SCALE GENOMIC DNA]</scope>
    <source>
        <strain evidence="4">Benny S71-1</strain>
    </source>
</reference>
<keyword evidence="2" id="KW-1133">Transmembrane helix</keyword>
<evidence type="ECO:0000256" key="2">
    <source>
        <dbReference type="SAM" id="Phobius"/>
    </source>
</evidence>
<keyword evidence="2" id="KW-0812">Transmembrane</keyword>
<dbReference type="PANTHER" id="PTHR13285">
    <property type="entry name" value="ACYLTRANSFERASE"/>
    <property type="match status" value="1"/>
</dbReference>
<keyword evidence="2" id="KW-0472">Membrane</keyword>
<dbReference type="AlphaFoldDB" id="A0A4P9YVH2"/>
<evidence type="ECO:0000313" key="3">
    <source>
        <dbReference type="EMBL" id="RKP23808.1"/>
    </source>
</evidence>
<dbReference type="GO" id="GO:0005783">
    <property type="term" value="C:endoplasmic reticulum"/>
    <property type="evidence" value="ECO:0007669"/>
    <property type="project" value="TreeGrafter"/>
</dbReference>
<proteinExistence type="inferred from homology"/>
<feature type="transmembrane region" description="Helical" evidence="2">
    <location>
        <begin position="144"/>
        <end position="162"/>
    </location>
</feature>
<feature type="non-terminal residue" evidence="3">
    <location>
        <position position="1"/>
    </location>
</feature>
<sequence>PSLWSTKEFYVYYVLVAIVVPYMLWSTYYLSSDHLPNYKLYARTLSNGWLFGRKLDNTDAQYREFRHNIPLLAAVAAIYVAISRLIDRFTSTMRDGQLVRDVSARRVFYLVSSAVFMVVISGANVIKILLIVSINYAIAKVGQGARWNPLATWLFNLAVLLFNDQFEGYRYGNISDMLAFLDNHRGLMPRWEIHFKFAMLRMVSFNMDY</sequence>